<feature type="non-terminal residue" evidence="1">
    <location>
        <position position="1"/>
    </location>
</feature>
<sequence>IILLANLLSFVTENISLNAGPAIAGLLNATFSNVTELIISIFALHAKEIKIVQSSMLGSIISNILLVLGTCFLAGGIKYKIQKFNQTAAQTSLSLMTLACISLIIPATFNISFSNDNKETLEQFLIQDKKQAEVPQLSLISSIIFLIIITGLISLSSEFLVNSFEKVHVTAVIVARKDKINIAINIAIGSSMFRNSLTVQIEYYVKGIYGTKKKNPLYEALSWIISQQTKKLDNGSFIVQPANNKKYEIYEIPDFIILPEKKQQISIEYRGRKFNVIYKLQENNKNNNQNYPRPQLYYKESDSVSSIFLSIINDGPSLNNRLDVNTITEFISEVTNLNSLETVVLDEPKEELLKKELDSFINDKEFYKRINLYYLNFKKIKNDNDMSTAFSSVLSNQIIVLEDVDTQSNILFKRGDLFLFISLSNFLGYLDGQILSEGTIIIITTNHIEKLDPACIRPSHMDVHLDLGYCTHYQIRKMYQNITNMNFSEDILEQISELLLPPCD</sequence>
<reference evidence="1" key="1">
    <citation type="submission" date="2021-06" db="EMBL/GenBank/DDBJ databases">
        <authorList>
            <person name="Kallberg Y."/>
            <person name="Tangrot J."/>
            <person name="Rosling A."/>
        </authorList>
    </citation>
    <scope>NUCLEOTIDE SEQUENCE</scope>
    <source>
        <strain evidence="1">MA461A</strain>
    </source>
</reference>
<name>A0ACA9NC08_9GLOM</name>
<keyword evidence="2" id="KW-1185">Reference proteome</keyword>
<proteinExistence type="predicted"/>
<comment type="caution">
    <text evidence="1">The sequence shown here is derived from an EMBL/GenBank/DDBJ whole genome shotgun (WGS) entry which is preliminary data.</text>
</comment>
<protein>
    <submittedName>
        <fullName evidence="1">13326_t:CDS:1</fullName>
    </submittedName>
</protein>
<gene>
    <name evidence="1" type="ORF">RPERSI_LOCUS7173</name>
</gene>
<dbReference type="Proteomes" id="UP000789920">
    <property type="component" value="Unassembled WGS sequence"/>
</dbReference>
<accession>A0ACA9NC08</accession>
<organism evidence="1 2">
    <name type="scientific">Racocetra persica</name>
    <dbReference type="NCBI Taxonomy" id="160502"/>
    <lineage>
        <taxon>Eukaryota</taxon>
        <taxon>Fungi</taxon>
        <taxon>Fungi incertae sedis</taxon>
        <taxon>Mucoromycota</taxon>
        <taxon>Glomeromycotina</taxon>
        <taxon>Glomeromycetes</taxon>
        <taxon>Diversisporales</taxon>
        <taxon>Gigasporaceae</taxon>
        <taxon>Racocetra</taxon>
    </lineage>
</organism>
<dbReference type="EMBL" id="CAJVQC010011901">
    <property type="protein sequence ID" value="CAG8632577.1"/>
    <property type="molecule type" value="Genomic_DNA"/>
</dbReference>
<feature type="non-terminal residue" evidence="1">
    <location>
        <position position="504"/>
    </location>
</feature>
<evidence type="ECO:0000313" key="1">
    <source>
        <dbReference type="EMBL" id="CAG8632577.1"/>
    </source>
</evidence>
<evidence type="ECO:0000313" key="2">
    <source>
        <dbReference type="Proteomes" id="UP000789920"/>
    </source>
</evidence>